<sequence>MIEEWRDIKGYEGVYQVSSYGRVRSCTRTITYKNGSKHHKQGKILTLVPNSDGYMFVGLNVFNKQKTRCVHRLVAEAFLEKIKGKNEINHIDENKKNNSFSNLEWVDRKENCNHGTRNKRISERGRTVHSGKQIVQYTIAGEFVATYPKIKEAARRLGVDCKNISHALNGKNKTAYGYVWKFL</sequence>
<dbReference type="SMART" id="SM00507">
    <property type="entry name" value="HNHc"/>
    <property type="match status" value="1"/>
</dbReference>
<evidence type="ECO:0000259" key="1">
    <source>
        <dbReference type="SMART" id="SM00507"/>
    </source>
</evidence>
<accession>A0A380K632</accession>
<reference evidence="2 3" key="1">
    <citation type="submission" date="2018-06" db="EMBL/GenBank/DDBJ databases">
        <authorList>
            <consortium name="Pathogen Informatics"/>
            <person name="Doyle S."/>
        </authorList>
    </citation>
    <scope>NUCLEOTIDE SEQUENCE [LARGE SCALE GENOMIC DNA]</scope>
    <source>
        <strain evidence="2 3">NCTC13767</strain>
    </source>
</reference>
<dbReference type="AlphaFoldDB" id="A0A380K632"/>
<dbReference type="Proteomes" id="UP000254510">
    <property type="component" value="Unassembled WGS sequence"/>
</dbReference>
<proteinExistence type="predicted"/>
<keyword evidence="2" id="KW-0378">Hydrolase</keyword>
<dbReference type="InterPro" id="IPR036388">
    <property type="entry name" value="WH-like_DNA-bd_sf"/>
</dbReference>
<dbReference type="InterPro" id="IPR010902">
    <property type="entry name" value="NUMOD4"/>
</dbReference>
<protein>
    <submittedName>
        <fullName evidence="2">Prophage LambdaSa2, HNH endonuclease family protein</fullName>
    </submittedName>
</protein>
<dbReference type="InterPro" id="IPR044925">
    <property type="entry name" value="His-Me_finger_sf"/>
</dbReference>
<dbReference type="InterPro" id="IPR003615">
    <property type="entry name" value="HNH_nuc"/>
</dbReference>
<dbReference type="EMBL" id="UHFM01000006">
    <property type="protein sequence ID" value="SUN60122.1"/>
    <property type="molecule type" value="Genomic_DNA"/>
</dbReference>
<dbReference type="InterPro" id="IPR003647">
    <property type="entry name" value="Intron_nuc_1_rpt"/>
</dbReference>
<evidence type="ECO:0000313" key="3">
    <source>
        <dbReference type="Proteomes" id="UP000254510"/>
    </source>
</evidence>
<dbReference type="SUPFAM" id="SSF64496">
    <property type="entry name" value="DNA-binding domain of intron-encoded endonucleases"/>
    <property type="match status" value="1"/>
</dbReference>
<gene>
    <name evidence="2" type="ORF">NCTC13767_01752</name>
</gene>
<name>A0A380K632_9STRE</name>
<dbReference type="GO" id="GO:0016788">
    <property type="term" value="F:hydrolase activity, acting on ester bonds"/>
    <property type="evidence" value="ECO:0007669"/>
    <property type="project" value="InterPro"/>
</dbReference>
<dbReference type="SUPFAM" id="SSF54060">
    <property type="entry name" value="His-Me finger endonucleases"/>
    <property type="match status" value="1"/>
</dbReference>
<keyword evidence="2" id="KW-0540">Nuclease</keyword>
<dbReference type="Pfam" id="PF22083">
    <property type="entry name" value="I-HmuI_NUMOD-like"/>
    <property type="match status" value="1"/>
</dbReference>
<dbReference type="SMART" id="SM00497">
    <property type="entry name" value="IENR1"/>
    <property type="match status" value="1"/>
</dbReference>
<dbReference type="Gene3D" id="3.90.75.20">
    <property type="match status" value="1"/>
</dbReference>
<keyword evidence="2" id="KW-0255">Endonuclease</keyword>
<organism evidence="2 3">
    <name type="scientific">Streptococcus gallolyticus</name>
    <dbReference type="NCBI Taxonomy" id="315405"/>
    <lineage>
        <taxon>Bacteria</taxon>
        <taxon>Bacillati</taxon>
        <taxon>Bacillota</taxon>
        <taxon>Bacilli</taxon>
        <taxon>Lactobacillales</taxon>
        <taxon>Streptococcaceae</taxon>
        <taxon>Streptococcus</taxon>
    </lineage>
</organism>
<feature type="domain" description="HNH nuclease" evidence="1">
    <location>
        <begin position="64"/>
        <end position="112"/>
    </location>
</feature>
<dbReference type="Pfam" id="PF13392">
    <property type="entry name" value="HNH_3"/>
    <property type="match status" value="1"/>
</dbReference>
<dbReference type="Gene3D" id="1.10.10.10">
    <property type="entry name" value="Winged helix-like DNA-binding domain superfamily/Winged helix DNA-binding domain"/>
    <property type="match status" value="1"/>
</dbReference>
<dbReference type="Pfam" id="PF07463">
    <property type="entry name" value="NUMOD4"/>
    <property type="match status" value="1"/>
</dbReference>
<dbReference type="GO" id="GO:0004519">
    <property type="term" value="F:endonuclease activity"/>
    <property type="evidence" value="ECO:0007669"/>
    <property type="project" value="UniProtKB-KW"/>
</dbReference>
<dbReference type="InterPro" id="IPR054307">
    <property type="entry name" value="I-HmuI_NUMOD-like"/>
</dbReference>
<evidence type="ECO:0000313" key="2">
    <source>
        <dbReference type="EMBL" id="SUN60122.1"/>
    </source>
</evidence>